<dbReference type="Pfam" id="PF13410">
    <property type="entry name" value="GST_C_2"/>
    <property type="match status" value="1"/>
</dbReference>
<dbReference type="InterPro" id="IPR005123">
    <property type="entry name" value="Oxoglu/Fe-dep_dioxygenase_dom"/>
</dbReference>
<reference evidence="5" key="1">
    <citation type="journal article" date="2020" name="Stud. Mycol.">
        <title>101 Dothideomycetes genomes: a test case for predicting lifestyles and emergence of pathogens.</title>
        <authorList>
            <person name="Haridas S."/>
            <person name="Albert R."/>
            <person name="Binder M."/>
            <person name="Bloem J."/>
            <person name="Labutti K."/>
            <person name="Salamov A."/>
            <person name="Andreopoulos B."/>
            <person name="Baker S."/>
            <person name="Barry K."/>
            <person name="Bills G."/>
            <person name="Bluhm B."/>
            <person name="Cannon C."/>
            <person name="Castanera R."/>
            <person name="Culley D."/>
            <person name="Daum C."/>
            <person name="Ezra D."/>
            <person name="Gonzalez J."/>
            <person name="Henrissat B."/>
            <person name="Kuo A."/>
            <person name="Liang C."/>
            <person name="Lipzen A."/>
            <person name="Lutzoni F."/>
            <person name="Magnuson J."/>
            <person name="Mondo S."/>
            <person name="Nolan M."/>
            <person name="Ohm R."/>
            <person name="Pangilinan J."/>
            <person name="Park H.-J."/>
            <person name="Ramirez L."/>
            <person name="Alfaro M."/>
            <person name="Sun H."/>
            <person name="Tritt A."/>
            <person name="Yoshinaga Y."/>
            <person name="Zwiers L.-H."/>
            <person name="Turgeon B."/>
            <person name="Goodwin S."/>
            <person name="Spatafora J."/>
            <person name="Crous P."/>
            <person name="Grigoriev I."/>
        </authorList>
    </citation>
    <scope>NUCLEOTIDE SEQUENCE</scope>
    <source>
        <strain evidence="5">Tuck. ex Michener</strain>
    </source>
</reference>
<dbReference type="SUPFAM" id="SSF52499">
    <property type="entry name" value="Isochorismatase-like hydrolases"/>
    <property type="match status" value="1"/>
</dbReference>
<dbReference type="Pfam" id="PF13532">
    <property type="entry name" value="2OG-FeII_Oxy_2"/>
    <property type="match status" value="1"/>
</dbReference>
<organism evidence="5 6">
    <name type="scientific">Viridothelium virens</name>
    <name type="common">Speckled blister lichen</name>
    <name type="synonym">Trypethelium virens</name>
    <dbReference type="NCBI Taxonomy" id="1048519"/>
    <lineage>
        <taxon>Eukaryota</taxon>
        <taxon>Fungi</taxon>
        <taxon>Dikarya</taxon>
        <taxon>Ascomycota</taxon>
        <taxon>Pezizomycotina</taxon>
        <taxon>Dothideomycetes</taxon>
        <taxon>Dothideomycetes incertae sedis</taxon>
        <taxon>Trypetheliales</taxon>
        <taxon>Trypetheliaceae</taxon>
        <taxon>Viridothelium</taxon>
    </lineage>
</organism>
<dbReference type="InterPro" id="IPR000868">
    <property type="entry name" value="Isochorismatase-like_dom"/>
</dbReference>
<dbReference type="Gene3D" id="2.60.120.590">
    <property type="entry name" value="Alpha-ketoglutarate-dependent dioxygenase AlkB-like"/>
    <property type="match status" value="1"/>
</dbReference>
<dbReference type="GO" id="GO:0051213">
    <property type="term" value="F:dioxygenase activity"/>
    <property type="evidence" value="ECO:0007669"/>
    <property type="project" value="InterPro"/>
</dbReference>
<proteinExistence type="inferred from homology"/>
<dbReference type="SUPFAM" id="SSF47616">
    <property type="entry name" value="GST C-terminal domain-like"/>
    <property type="match status" value="1"/>
</dbReference>
<protein>
    <recommendedName>
        <fullName evidence="7">Fe2OG dioxygenase domain-containing protein</fullName>
    </recommendedName>
</protein>
<feature type="region of interest" description="Disordered" evidence="2">
    <location>
        <begin position="647"/>
        <end position="673"/>
    </location>
</feature>
<feature type="compositionally biased region" description="Basic and acidic residues" evidence="2">
    <location>
        <begin position="351"/>
        <end position="364"/>
    </location>
</feature>
<dbReference type="InterPro" id="IPR036282">
    <property type="entry name" value="Glutathione-S-Trfase_C_sf"/>
</dbReference>
<dbReference type="InterPro" id="IPR036380">
    <property type="entry name" value="Isochorismatase-like_sf"/>
</dbReference>
<evidence type="ECO:0000256" key="2">
    <source>
        <dbReference type="SAM" id="MobiDB-lite"/>
    </source>
</evidence>
<dbReference type="SUPFAM" id="SSF51197">
    <property type="entry name" value="Clavaminate synthase-like"/>
    <property type="match status" value="1"/>
</dbReference>
<dbReference type="InterPro" id="IPR057088">
    <property type="entry name" value="GLRG_09195_Thiored"/>
</dbReference>
<feature type="compositionally biased region" description="Acidic residues" evidence="2">
    <location>
        <begin position="98"/>
        <end position="118"/>
    </location>
</feature>
<dbReference type="InterPro" id="IPR027450">
    <property type="entry name" value="AlkB-like"/>
</dbReference>
<feature type="domain" description="Fe2OG dioxygenase" evidence="4">
    <location>
        <begin position="512"/>
        <end position="637"/>
    </location>
</feature>
<keyword evidence="6" id="KW-1185">Reference proteome</keyword>
<feature type="region of interest" description="Disordered" evidence="2">
    <location>
        <begin position="320"/>
        <end position="379"/>
    </location>
</feature>
<feature type="compositionally biased region" description="Pro residues" evidence="2">
    <location>
        <begin position="120"/>
        <end position="129"/>
    </location>
</feature>
<feature type="region of interest" description="Disordered" evidence="2">
    <location>
        <begin position="94"/>
        <end position="134"/>
    </location>
</feature>
<gene>
    <name evidence="5" type="ORF">EV356DRAFT_338133</name>
</gene>
<sequence length="926" mass="104588">MASFLDLLAQNQPHFQTRSALIILGLQNDFVAPQAGFLEELQPYGFLDRIKAVIPPFREKGEIVWARSEYAGDVTVNDSEEEHGERVIYRVEEKSDDVAVDSDSEEDHDDVDPLEADVDPSPPVSPTHPPAGMTRTKALLETIKQDRAKSETPEELQGLPTIQRDEGSEELFLDKAERLRVFCIAGTWGAEIEDSFKPFIDPTRDLEIIKTKYSAFTNTNLLLTLRTKLVTEIYLCGVLTNMSIYATAMDAARHGLAINVLEDCCGYRHRPLHDESVKQMKELMGATMAISLELSKLIGKATESDPALPQHQMQRMTLKYRDREESGRSLSSEEVEVPESVRRQRSRTRSKSPDGVRLIEDARKPAALTDDEPSPKNARLVAAARQKEREASIPAMVGSKSPDQDLGPDDVIGEGDSYIIQELLQSKGGPQSAADDHDVENIFQQLYDEVRWQKMFHQQGEVPRLVAVQGQIGEDGTEPIYRHPSDQALPTMRFSPAAQRIRERVQKVLKHPVNHVLIQLYRSGADYISEHSDKTLDIVRGSSIANASFGAQRTMRLRLKKSALTPEQLEKYEQDPAGSRQTQRTVMPHNSLFILGPKTNMRWLHGINTDKRPSSSRSDAETAYGGIRISLTFRHIGTFISPGADGRQGIWGQGATNKSKETAKPPINNDPSESEKLVHAFGKENHESDQFDWKRVYGNGSDVLHLRESPENTPILFLGPDRVQDLRVKMWLEELALPYATVEAPPEVEFSTFSKRRRRTIAFRDIDSKHTEVEGALEILAYLDRTIDKDGHAIRKDNSAEETRHKKGNTSFSLSFLYESMDLYTLWLHHFQVQFLSPHDPTATPHPLYFALKHRDSSLDSNGFLAGPTFTVADCAIWPVIREMRYAMATSRRTDLGQQEFDKEFPRLWAWFGRVEGRGATKRAMR</sequence>
<evidence type="ECO:0000259" key="3">
    <source>
        <dbReference type="PROSITE" id="PS50405"/>
    </source>
</evidence>
<dbReference type="InterPro" id="IPR010987">
    <property type="entry name" value="Glutathione-S-Trfase_C-like"/>
</dbReference>
<dbReference type="EMBL" id="ML991777">
    <property type="protein sequence ID" value="KAF2238131.1"/>
    <property type="molecule type" value="Genomic_DNA"/>
</dbReference>
<dbReference type="Proteomes" id="UP000800092">
    <property type="component" value="Unassembled WGS sequence"/>
</dbReference>
<dbReference type="InterPro" id="IPR032854">
    <property type="entry name" value="ALKBH3"/>
</dbReference>
<feature type="domain" description="GST C-terminal" evidence="3">
    <location>
        <begin position="803"/>
        <end position="926"/>
    </location>
</feature>
<dbReference type="OrthoDB" id="445341at2759"/>
<dbReference type="GO" id="GO:0006307">
    <property type="term" value="P:DNA alkylation repair"/>
    <property type="evidence" value="ECO:0007669"/>
    <property type="project" value="InterPro"/>
</dbReference>
<dbReference type="PANTHER" id="PTHR31212:SF5">
    <property type="entry name" value="ISOCHORISMATASE FAMILY PROTEIN FAMILY (AFU_ORTHOLOGUE AFUA_3G14500)"/>
    <property type="match status" value="1"/>
</dbReference>
<dbReference type="Gene3D" id="1.20.1050.130">
    <property type="match status" value="1"/>
</dbReference>
<dbReference type="PROSITE" id="PS50405">
    <property type="entry name" value="GST_CTER"/>
    <property type="match status" value="1"/>
</dbReference>
<dbReference type="Pfam" id="PF00857">
    <property type="entry name" value="Isochorismatase"/>
    <property type="match status" value="1"/>
</dbReference>
<evidence type="ECO:0000313" key="6">
    <source>
        <dbReference type="Proteomes" id="UP000800092"/>
    </source>
</evidence>
<dbReference type="CDD" id="cd00431">
    <property type="entry name" value="cysteine_hydrolases"/>
    <property type="match status" value="1"/>
</dbReference>
<comment type="similarity">
    <text evidence="1">Belongs to the isochorismatase family.</text>
</comment>
<evidence type="ECO:0000259" key="4">
    <source>
        <dbReference type="PROSITE" id="PS51471"/>
    </source>
</evidence>
<dbReference type="PROSITE" id="PS51471">
    <property type="entry name" value="FE2OG_OXY"/>
    <property type="match status" value="1"/>
</dbReference>
<name>A0A6A6HJI0_VIRVR</name>
<dbReference type="PANTHER" id="PTHR31212">
    <property type="entry name" value="ALPHA-KETOGLUTARATE-DEPENDENT DIOXYGENASE ALKB HOMOLOG 3"/>
    <property type="match status" value="1"/>
</dbReference>
<dbReference type="Gene3D" id="3.40.50.850">
    <property type="entry name" value="Isochorismatase-like"/>
    <property type="match status" value="1"/>
</dbReference>
<dbReference type="InterPro" id="IPR037151">
    <property type="entry name" value="AlkB-like_sf"/>
</dbReference>
<dbReference type="AlphaFoldDB" id="A0A6A6HJI0"/>
<evidence type="ECO:0008006" key="7">
    <source>
        <dbReference type="Google" id="ProtNLM"/>
    </source>
</evidence>
<evidence type="ECO:0000313" key="5">
    <source>
        <dbReference type="EMBL" id="KAF2238131.1"/>
    </source>
</evidence>
<dbReference type="Pfam" id="PF24470">
    <property type="entry name" value="Thiored_Isochorism"/>
    <property type="match status" value="1"/>
</dbReference>
<accession>A0A6A6HJI0</accession>
<evidence type="ECO:0000256" key="1">
    <source>
        <dbReference type="ARBA" id="ARBA00006336"/>
    </source>
</evidence>